<dbReference type="InterPro" id="IPR036942">
    <property type="entry name" value="Beta-barrel_TonB_sf"/>
</dbReference>
<evidence type="ECO:0000256" key="7">
    <source>
        <dbReference type="ARBA" id="ARBA00023237"/>
    </source>
</evidence>
<organism evidence="13 14">
    <name type="scientific">Sphingomonas colocasiae</name>
    <dbReference type="NCBI Taxonomy" id="1848973"/>
    <lineage>
        <taxon>Bacteria</taxon>
        <taxon>Pseudomonadati</taxon>
        <taxon>Pseudomonadota</taxon>
        <taxon>Alphaproteobacteria</taxon>
        <taxon>Sphingomonadales</taxon>
        <taxon>Sphingomonadaceae</taxon>
        <taxon>Sphingomonas</taxon>
    </lineage>
</organism>
<protein>
    <submittedName>
        <fullName evidence="13">TonB-dependent receptor</fullName>
    </submittedName>
</protein>
<proteinExistence type="inferred from homology"/>
<keyword evidence="5 9" id="KW-0798">TonB box</keyword>
<feature type="domain" description="TonB-dependent receptor-like beta-barrel" evidence="11">
    <location>
        <begin position="397"/>
        <end position="900"/>
    </location>
</feature>
<dbReference type="EMBL" id="JAINVV010000008">
    <property type="protein sequence ID" value="MBY8824266.1"/>
    <property type="molecule type" value="Genomic_DNA"/>
</dbReference>
<dbReference type="InterPro" id="IPR000531">
    <property type="entry name" value="Beta-barrel_TonB"/>
</dbReference>
<dbReference type="PROSITE" id="PS52016">
    <property type="entry name" value="TONB_DEPENDENT_REC_3"/>
    <property type="match status" value="1"/>
</dbReference>
<evidence type="ECO:0000256" key="5">
    <source>
        <dbReference type="ARBA" id="ARBA00023077"/>
    </source>
</evidence>
<keyword evidence="2 8" id="KW-0813">Transport</keyword>
<accession>A0ABS7PSW3</accession>
<comment type="subcellular location">
    <subcellularLocation>
        <location evidence="1 8">Cell outer membrane</location>
        <topology evidence="1 8">Multi-pass membrane protein</topology>
    </subcellularLocation>
</comment>
<dbReference type="Gene3D" id="2.40.170.20">
    <property type="entry name" value="TonB-dependent receptor, beta-barrel domain"/>
    <property type="match status" value="1"/>
</dbReference>
<evidence type="ECO:0000313" key="13">
    <source>
        <dbReference type="EMBL" id="MBY8824266.1"/>
    </source>
</evidence>
<reference evidence="13 14" key="1">
    <citation type="submission" date="2021-08" db="EMBL/GenBank/DDBJ databases">
        <authorList>
            <person name="Tuo L."/>
        </authorList>
    </citation>
    <scope>NUCLEOTIDE SEQUENCE [LARGE SCALE GENOMIC DNA]</scope>
    <source>
        <strain evidence="13 14">JCM 31229</strain>
    </source>
</reference>
<dbReference type="Pfam" id="PF07715">
    <property type="entry name" value="Plug"/>
    <property type="match status" value="1"/>
</dbReference>
<keyword evidence="6 8" id="KW-0472">Membrane</keyword>
<dbReference type="PANTHER" id="PTHR47234:SF3">
    <property type="entry name" value="SECRETIN_TONB SHORT N-TERMINAL DOMAIN-CONTAINING PROTEIN"/>
    <property type="match status" value="1"/>
</dbReference>
<evidence type="ECO:0000256" key="8">
    <source>
        <dbReference type="PROSITE-ProRule" id="PRU01360"/>
    </source>
</evidence>
<feature type="signal peptide" evidence="10">
    <location>
        <begin position="1"/>
        <end position="31"/>
    </location>
</feature>
<evidence type="ECO:0000256" key="3">
    <source>
        <dbReference type="ARBA" id="ARBA00022452"/>
    </source>
</evidence>
<evidence type="ECO:0000256" key="6">
    <source>
        <dbReference type="ARBA" id="ARBA00023136"/>
    </source>
</evidence>
<evidence type="ECO:0000256" key="10">
    <source>
        <dbReference type="SAM" id="SignalP"/>
    </source>
</evidence>
<feature type="domain" description="TonB-dependent receptor plug" evidence="12">
    <location>
        <begin position="66"/>
        <end position="177"/>
    </location>
</feature>
<dbReference type="Pfam" id="PF00593">
    <property type="entry name" value="TonB_dep_Rec_b-barrel"/>
    <property type="match status" value="1"/>
</dbReference>
<keyword evidence="3 8" id="KW-1134">Transmembrane beta strand</keyword>
<evidence type="ECO:0000256" key="4">
    <source>
        <dbReference type="ARBA" id="ARBA00022692"/>
    </source>
</evidence>
<sequence>MINSREILSRHRRMLHLSASILVFAAAPAFAQTAEPPPAQPEPQAEEAAGDIVVTGSRIARSGFAAPTPMTTLGTDEFEAAAPQNLANLVNTLPALKSSLTPASSSNNSNFGTGNYLDLRGLGPTRTLVLVDGKRVVPSSIYGLVNINIIPQALVERAEIVTGGASAAWGSDAVAGVVNFIFNRDLEGFKGSIQGGISDHDDHRNYLGSIAFGTKFADGRGKLLLAAEIADNSGVLRQDSRDWGAQGYRLITNPAANATNGEPLRLIAADVRTANASYGGLITSGPLRGIQFGPGGQPIPFNYGTALTATTMIGGDGVRSNADAVLETPMLRKAAYGRLSFETSDALTLYGEASYARSTSNYPLALPGVSVDTLTIRRDNAFLPESIRAAMVANNLQTFTMGRFSSDYAMVQADIDTKTQRYVIGAEGRLGGTWRWDGYYTRGITDVVIIGDNNRITARHALALDSVINPATGAAICRSTLTDPANGCVPFNPFGPNSASQSALDYMMGTARRAWHLTQDAAALTVQGEPFSTWAGPVSIAVGAEYRRESADVVADAISVASGFGVGAQIPWSGAVKVWEGFAETIVPLAKDASWAKALDLNLAIRQTDYSTSGSVTTWKAGLTYDVNDSIRLRATRSRDIRAPALAELFQGASQAAVTVIDPVTAQTVTTVGPVLGNSALTPEIADTLTAGIVLTPTAIPRLRMSLDFFDIKVKDIITSLNAQSIVDRCYTTQPEVCSQITRVNGQITRIAVAPVNLQSLRTTGLDMELDYRLPMTGLLGDNAGDLSFRALVSYVGKLTLTDGATVTRLAGSVDQPTIQGLGGQPHWRFNLRTTYEQGPVTVSAAARYVGGGMINRAYTAKDINILSINGRVYFDLSMQYEVIRQDKRAIELFAAIDNVMDRDPPIAGGGFNTAATVRSLYDQIGRTYTAGLRFRY</sequence>
<keyword evidence="13" id="KW-0675">Receptor</keyword>
<keyword evidence="4 8" id="KW-0812">Transmembrane</keyword>
<keyword evidence="7 8" id="KW-0998">Cell outer membrane</keyword>
<evidence type="ECO:0000256" key="9">
    <source>
        <dbReference type="RuleBase" id="RU003357"/>
    </source>
</evidence>
<feature type="chain" id="PRO_5046151878" evidence="10">
    <location>
        <begin position="32"/>
        <end position="937"/>
    </location>
</feature>
<dbReference type="Proteomes" id="UP000706039">
    <property type="component" value="Unassembled WGS sequence"/>
</dbReference>
<dbReference type="PANTHER" id="PTHR47234">
    <property type="match status" value="1"/>
</dbReference>
<dbReference type="InterPro" id="IPR037066">
    <property type="entry name" value="Plug_dom_sf"/>
</dbReference>
<dbReference type="RefSeq" id="WP_222991341.1">
    <property type="nucleotide sequence ID" value="NZ_JAINVV010000008.1"/>
</dbReference>
<name>A0ABS7PSW3_9SPHN</name>
<evidence type="ECO:0000313" key="14">
    <source>
        <dbReference type="Proteomes" id="UP000706039"/>
    </source>
</evidence>
<dbReference type="InterPro" id="IPR012910">
    <property type="entry name" value="Plug_dom"/>
</dbReference>
<evidence type="ECO:0000256" key="2">
    <source>
        <dbReference type="ARBA" id="ARBA00022448"/>
    </source>
</evidence>
<dbReference type="Gene3D" id="2.170.130.10">
    <property type="entry name" value="TonB-dependent receptor, plug domain"/>
    <property type="match status" value="1"/>
</dbReference>
<comment type="caution">
    <text evidence="13">The sequence shown here is derived from an EMBL/GenBank/DDBJ whole genome shotgun (WGS) entry which is preliminary data.</text>
</comment>
<dbReference type="SUPFAM" id="SSF56935">
    <property type="entry name" value="Porins"/>
    <property type="match status" value="1"/>
</dbReference>
<dbReference type="InterPro" id="IPR039426">
    <property type="entry name" value="TonB-dep_rcpt-like"/>
</dbReference>
<keyword evidence="10" id="KW-0732">Signal</keyword>
<evidence type="ECO:0000259" key="11">
    <source>
        <dbReference type="Pfam" id="PF00593"/>
    </source>
</evidence>
<evidence type="ECO:0000259" key="12">
    <source>
        <dbReference type="Pfam" id="PF07715"/>
    </source>
</evidence>
<keyword evidence="14" id="KW-1185">Reference proteome</keyword>
<gene>
    <name evidence="13" type="ORF">K7G82_18315</name>
</gene>
<comment type="similarity">
    <text evidence="8 9">Belongs to the TonB-dependent receptor family.</text>
</comment>
<evidence type="ECO:0000256" key="1">
    <source>
        <dbReference type="ARBA" id="ARBA00004571"/>
    </source>
</evidence>